<feature type="domain" description="Outer membrane protein beta-barrel" evidence="1">
    <location>
        <begin position="20"/>
        <end position="178"/>
    </location>
</feature>
<dbReference type="OrthoDB" id="1121752at2"/>
<dbReference type="SUPFAM" id="SSF56925">
    <property type="entry name" value="OMPA-like"/>
    <property type="match status" value="1"/>
</dbReference>
<name>A0A1M6G935_9BACT</name>
<reference evidence="2 3" key="1">
    <citation type="submission" date="2016-11" db="EMBL/GenBank/DDBJ databases">
        <authorList>
            <person name="Jaros S."/>
            <person name="Januszkiewicz K."/>
            <person name="Wedrychowicz H."/>
        </authorList>
    </citation>
    <scope>NUCLEOTIDE SEQUENCE [LARGE SCALE GENOMIC DNA]</scope>
    <source>
        <strain evidence="2 3">DSM 27063</strain>
    </source>
</reference>
<dbReference type="RefSeq" id="WP_073168311.1">
    <property type="nucleotide sequence ID" value="NZ_FQZE01000010.1"/>
</dbReference>
<keyword evidence="3" id="KW-1185">Reference proteome</keyword>
<evidence type="ECO:0000313" key="2">
    <source>
        <dbReference type="EMBL" id="SHJ06428.1"/>
    </source>
</evidence>
<gene>
    <name evidence="2" type="ORF">SAMN05444280_11077</name>
</gene>
<sequence length="213" mass="24447">MKNRLTIIIGFIIFSLMNLNAQNINLGIKTGAGIAKTNFTNIPDIDSNSDIFSSNFSYSINGTLNYRINQLFGFSVEPGIIKQGWISNKENNNENKINLYYFQLSSFLDFYLSDKLFFSIGPEVDYLVNAKNKTTSNSEEITDLFRKFGLSGMTGITYNIFDIYDIGFKFSHGLTKISDELLWVADDDINTIKLRGYNQSFQFFIKFRIKNLR</sequence>
<accession>A0A1M6G935</accession>
<dbReference type="Proteomes" id="UP000184050">
    <property type="component" value="Unassembled WGS sequence"/>
</dbReference>
<evidence type="ECO:0000259" key="1">
    <source>
        <dbReference type="Pfam" id="PF13568"/>
    </source>
</evidence>
<evidence type="ECO:0000313" key="3">
    <source>
        <dbReference type="Proteomes" id="UP000184050"/>
    </source>
</evidence>
<dbReference type="Pfam" id="PF13568">
    <property type="entry name" value="OMP_b-brl_2"/>
    <property type="match status" value="1"/>
</dbReference>
<dbReference type="STRING" id="1168035.SAMN05444280_11077"/>
<proteinExistence type="predicted"/>
<dbReference type="InterPro" id="IPR025665">
    <property type="entry name" value="Beta-barrel_OMP_2"/>
</dbReference>
<protein>
    <submittedName>
        <fullName evidence="2">Outer membrane protein beta-barrel domain-containing protein</fullName>
    </submittedName>
</protein>
<organism evidence="2 3">
    <name type="scientific">Tangfeifania diversioriginum</name>
    <dbReference type="NCBI Taxonomy" id="1168035"/>
    <lineage>
        <taxon>Bacteria</taxon>
        <taxon>Pseudomonadati</taxon>
        <taxon>Bacteroidota</taxon>
        <taxon>Bacteroidia</taxon>
        <taxon>Marinilabiliales</taxon>
        <taxon>Prolixibacteraceae</taxon>
        <taxon>Tangfeifania</taxon>
    </lineage>
</organism>
<dbReference type="EMBL" id="FQZE01000010">
    <property type="protein sequence ID" value="SHJ06428.1"/>
    <property type="molecule type" value="Genomic_DNA"/>
</dbReference>
<dbReference type="InterPro" id="IPR011250">
    <property type="entry name" value="OMP/PagP_B-barrel"/>
</dbReference>
<dbReference type="AlphaFoldDB" id="A0A1M6G935"/>